<organism evidence="3 4">
    <name type="scientific">Caulobacter mirabilis</name>
    <dbReference type="NCBI Taxonomy" id="69666"/>
    <lineage>
        <taxon>Bacteria</taxon>
        <taxon>Pseudomonadati</taxon>
        <taxon>Pseudomonadota</taxon>
        <taxon>Alphaproteobacteria</taxon>
        <taxon>Caulobacterales</taxon>
        <taxon>Caulobacteraceae</taxon>
        <taxon>Caulobacter</taxon>
    </lineage>
</organism>
<dbReference type="EMBL" id="CP024201">
    <property type="protein sequence ID" value="ATQ44261.1"/>
    <property type="molecule type" value="Genomic_DNA"/>
</dbReference>
<evidence type="ECO:0000256" key="1">
    <source>
        <dbReference type="SAM" id="MobiDB-lite"/>
    </source>
</evidence>
<dbReference type="RefSeq" id="WP_099623509.1">
    <property type="nucleotide sequence ID" value="NZ_CP024201.1"/>
</dbReference>
<accession>A0A2D2B1Y5</accession>
<dbReference type="Proteomes" id="UP000228945">
    <property type="component" value="Chromosome"/>
</dbReference>
<proteinExistence type="predicted"/>
<evidence type="ECO:0008006" key="5">
    <source>
        <dbReference type="Google" id="ProtNLM"/>
    </source>
</evidence>
<dbReference type="AlphaFoldDB" id="A0A2D2B1Y5"/>
<evidence type="ECO:0000313" key="4">
    <source>
        <dbReference type="Proteomes" id="UP000228945"/>
    </source>
</evidence>
<name>A0A2D2B1Y5_9CAUL</name>
<feature type="signal peptide" evidence="2">
    <location>
        <begin position="1"/>
        <end position="20"/>
    </location>
</feature>
<feature type="region of interest" description="Disordered" evidence="1">
    <location>
        <begin position="30"/>
        <end position="65"/>
    </location>
</feature>
<keyword evidence="2" id="KW-0732">Signal</keyword>
<protein>
    <recommendedName>
        <fullName evidence="5">Argininosuccinate lyase</fullName>
    </recommendedName>
</protein>
<evidence type="ECO:0000256" key="2">
    <source>
        <dbReference type="SAM" id="SignalP"/>
    </source>
</evidence>
<reference evidence="3 4" key="1">
    <citation type="submission" date="2017-10" db="EMBL/GenBank/DDBJ databases">
        <title>Genome sequence of Caulobacter mirabilis FWC38.</title>
        <authorList>
            <person name="Fiebig A."/>
            <person name="Crosson S."/>
        </authorList>
    </citation>
    <scope>NUCLEOTIDE SEQUENCE [LARGE SCALE GENOMIC DNA]</scope>
    <source>
        <strain evidence="3 4">FWC 38</strain>
    </source>
</reference>
<feature type="chain" id="PRO_5013729754" description="Argininosuccinate lyase" evidence="2">
    <location>
        <begin position="21"/>
        <end position="65"/>
    </location>
</feature>
<sequence length="65" mass="7018">MRRHALIALVLAVAPLAACGKAEPVDADLQAKQEAAARDADKVPVPPEQEKATSEQLKKDLESWK</sequence>
<gene>
    <name evidence="3" type="ORF">CSW64_18645</name>
</gene>
<evidence type="ECO:0000313" key="3">
    <source>
        <dbReference type="EMBL" id="ATQ44261.1"/>
    </source>
</evidence>
<keyword evidence="4" id="KW-1185">Reference proteome</keyword>
<dbReference type="KEGG" id="cmb:CSW64_18645"/>